<name>A0A937FHT5_9CLOT</name>
<feature type="domain" description="CAAX prenyl protease 2/Lysostaphin resistance protein A-like" evidence="2">
    <location>
        <begin position="96"/>
        <end position="196"/>
    </location>
</feature>
<accession>A0A937FHT5</accession>
<gene>
    <name evidence="3" type="ORF">JK634_08220</name>
</gene>
<sequence>MRDQILSTIFQCIILIGIPWIGYMLFTKEKLGFCKWVGLYKPNNSKWILKALLILIISVIIMGGPIFIFETFNVIPKGMVYSLNASGKGFTAEIIAIVLIKAIFQNALSEEVFFRGFIGKRLANKFGYLSGNLIQSILFGLPHGLAFIIAYKAYAFGIILFLAATTVGFLQFYINEKKANGSIFPSLIIHSIINIVSNI</sequence>
<feature type="transmembrane region" description="Helical" evidence="1">
    <location>
        <begin position="89"/>
        <end position="108"/>
    </location>
</feature>
<dbReference type="InterPro" id="IPR003675">
    <property type="entry name" value="Rce1/LyrA-like_dom"/>
</dbReference>
<keyword evidence="1" id="KW-1133">Transmembrane helix</keyword>
<evidence type="ECO:0000259" key="2">
    <source>
        <dbReference type="Pfam" id="PF02517"/>
    </source>
</evidence>
<reference evidence="3" key="1">
    <citation type="submission" date="2021-01" db="EMBL/GenBank/DDBJ databases">
        <title>Genome public.</title>
        <authorList>
            <person name="Liu C."/>
            <person name="Sun Q."/>
        </authorList>
    </citation>
    <scope>NUCLEOTIDE SEQUENCE</scope>
    <source>
        <strain evidence="3">YIM B02565</strain>
    </source>
</reference>
<protein>
    <submittedName>
        <fullName evidence="3">CPBP family intramembrane metalloprotease</fullName>
    </submittedName>
</protein>
<keyword evidence="1" id="KW-0812">Transmembrane</keyword>
<dbReference type="GO" id="GO:0004175">
    <property type="term" value="F:endopeptidase activity"/>
    <property type="evidence" value="ECO:0007669"/>
    <property type="project" value="UniProtKB-ARBA"/>
</dbReference>
<evidence type="ECO:0000313" key="3">
    <source>
        <dbReference type="EMBL" id="MBL4931786.1"/>
    </source>
</evidence>
<dbReference type="GO" id="GO:0080120">
    <property type="term" value="P:CAAX-box protein maturation"/>
    <property type="evidence" value="ECO:0007669"/>
    <property type="project" value="UniProtKB-ARBA"/>
</dbReference>
<keyword evidence="4" id="KW-1185">Reference proteome</keyword>
<evidence type="ECO:0000313" key="4">
    <source>
        <dbReference type="Proteomes" id="UP000623681"/>
    </source>
</evidence>
<dbReference type="AlphaFoldDB" id="A0A937FHT5"/>
<keyword evidence="1" id="KW-0472">Membrane</keyword>
<comment type="caution">
    <text evidence="3">The sequence shown here is derived from an EMBL/GenBank/DDBJ whole genome shotgun (WGS) entry which is preliminary data.</text>
</comment>
<keyword evidence="3" id="KW-0482">Metalloprotease</keyword>
<keyword evidence="3" id="KW-0645">Protease</keyword>
<feature type="transmembrane region" description="Helical" evidence="1">
    <location>
        <begin position="6"/>
        <end position="26"/>
    </location>
</feature>
<proteinExistence type="predicted"/>
<dbReference type="RefSeq" id="WP_202767172.1">
    <property type="nucleotide sequence ID" value="NZ_JAESWA010000022.1"/>
</dbReference>
<dbReference type="Pfam" id="PF02517">
    <property type="entry name" value="Rce1-like"/>
    <property type="match status" value="1"/>
</dbReference>
<dbReference type="EMBL" id="JAESWA010000022">
    <property type="protein sequence ID" value="MBL4931786.1"/>
    <property type="molecule type" value="Genomic_DNA"/>
</dbReference>
<dbReference type="Proteomes" id="UP000623681">
    <property type="component" value="Unassembled WGS sequence"/>
</dbReference>
<dbReference type="GO" id="GO:0008237">
    <property type="term" value="F:metallopeptidase activity"/>
    <property type="evidence" value="ECO:0007669"/>
    <property type="project" value="UniProtKB-KW"/>
</dbReference>
<feature type="transmembrane region" description="Helical" evidence="1">
    <location>
        <begin position="129"/>
        <end position="149"/>
    </location>
</feature>
<keyword evidence="3" id="KW-0378">Hydrolase</keyword>
<feature type="transmembrane region" description="Helical" evidence="1">
    <location>
        <begin position="47"/>
        <end position="69"/>
    </location>
</feature>
<organism evidence="3 4">
    <name type="scientific">Clostridium paridis</name>
    <dbReference type="NCBI Taxonomy" id="2803863"/>
    <lineage>
        <taxon>Bacteria</taxon>
        <taxon>Bacillati</taxon>
        <taxon>Bacillota</taxon>
        <taxon>Clostridia</taxon>
        <taxon>Eubacteriales</taxon>
        <taxon>Clostridiaceae</taxon>
        <taxon>Clostridium</taxon>
    </lineage>
</organism>
<feature type="transmembrane region" description="Helical" evidence="1">
    <location>
        <begin position="155"/>
        <end position="174"/>
    </location>
</feature>
<evidence type="ECO:0000256" key="1">
    <source>
        <dbReference type="SAM" id="Phobius"/>
    </source>
</evidence>